<gene>
    <name evidence="1" type="ORF">C8034_v004346</name>
</gene>
<evidence type="ECO:0000313" key="1">
    <source>
        <dbReference type="EMBL" id="TEA21414.1"/>
    </source>
</evidence>
<proteinExistence type="predicted"/>
<dbReference type="EMBL" id="QAPF01000018">
    <property type="protein sequence ID" value="TEA21414.1"/>
    <property type="molecule type" value="Genomic_DNA"/>
</dbReference>
<dbReference type="AlphaFoldDB" id="A0A4R8TSC7"/>
<protein>
    <submittedName>
        <fullName evidence="1">Uncharacterized protein</fullName>
    </submittedName>
</protein>
<name>A0A4R8TSC7_9PEZI</name>
<sequence>MLSPSQSPVQSSMTWASQATQARSRKSVALASALHLHSNYHPGFLRSRSLQQQPDAHQGNATSPFVRCARIHAPIPKARKVCLVLMLSNTAVLGTKWIRGEAWGVARHSIKTRRSHLLQRETVPLQLDESKTLRIPLEIHLGGKVSSPTA</sequence>
<keyword evidence="2" id="KW-1185">Reference proteome</keyword>
<reference evidence="1 2" key="1">
    <citation type="submission" date="2018-11" db="EMBL/GenBank/DDBJ databases">
        <title>Genome sequence and assembly of Colletotrichum sidae.</title>
        <authorList>
            <person name="Gan P."/>
            <person name="Shirasu K."/>
        </authorList>
    </citation>
    <scope>NUCLEOTIDE SEQUENCE [LARGE SCALE GENOMIC DNA]</scope>
    <source>
        <strain evidence="1 2">CBS 518.97</strain>
    </source>
</reference>
<comment type="caution">
    <text evidence="1">The sequence shown here is derived from an EMBL/GenBank/DDBJ whole genome shotgun (WGS) entry which is preliminary data.</text>
</comment>
<evidence type="ECO:0000313" key="2">
    <source>
        <dbReference type="Proteomes" id="UP000295604"/>
    </source>
</evidence>
<accession>A0A4R8TSC7</accession>
<dbReference type="Proteomes" id="UP000295604">
    <property type="component" value="Unassembled WGS sequence"/>
</dbReference>
<organism evidence="1 2">
    <name type="scientific">Colletotrichum sidae</name>
    <dbReference type="NCBI Taxonomy" id="1347389"/>
    <lineage>
        <taxon>Eukaryota</taxon>
        <taxon>Fungi</taxon>
        <taxon>Dikarya</taxon>
        <taxon>Ascomycota</taxon>
        <taxon>Pezizomycotina</taxon>
        <taxon>Sordariomycetes</taxon>
        <taxon>Hypocreomycetidae</taxon>
        <taxon>Glomerellales</taxon>
        <taxon>Glomerellaceae</taxon>
        <taxon>Colletotrichum</taxon>
        <taxon>Colletotrichum orbiculare species complex</taxon>
    </lineage>
</organism>